<comment type="function">
    <text evidence="1">Cell wall formation. Synthesis of cross-linked peptidoglycan from the lipid intermediates. The enzyme has a penicillin-insensitive transglycosylase N-terminal domain (formation of linear glycan strands) and a penicillin-sensitive transpeptidase C-terminal domain (cross-linking of the peptide subunits).</text>
</comment>
<dbReference type="GO" id="GO:0008360">
    <property type="term" value="P:regulation of cell shape"/>
    <property type="evidence" value="ECO:0007669"/>
    <property type="project" value="UniProtKB-KW"/>
</dbReference>
<comment type="subcellular location">
    <subcellularLocation>
        <location evidence="2">Cell membrane</location>
        <topology evidence="2">Single-pass type II membrane protein</topology>
    </subcellularLocation>
</comment>
<keyword evidence="13" id="KW-0378">Hydrolase</keyword>
<dbReference type="GO" id="GO:0005886">
    <property type="term" value="C:plasma membrane"/>
    <property type="evidence" value="ECO:0007669"/>
    <property type="project" value="UniProtKB-SubCell"/>
</dbReference>
<dbReference type="Gene3D" id="1.10.3810.10">
    <property type="entry name" value="Biosynthetic peptidoglycan transglycosylase-like"/>
    <property type="match status" value="1"/>
</dbReference>
<dbReference type="InterPro" id="IPR050396">
    <property type="entry name" value="Glycosyltr_51/Transpeptidase"/>
</dbReference>
<keyword evidence="12 27" id="KW-0812">Transmembrane</keyword>
<evidence type="ECO:0000256" key="13">
    <source>
        <dbReference type="ARBA" id="ARBA00022801"/>
    </source>
</evidence>
<evidence type="ECO:0000313" key="31">
    <source>
        <dbReference type="Proteomes" id="UP000654279"/>
    </source>
</evidence>
<dbReference type="PANTHER" id="PTHR32282">
    <property type="entry name" value="BINDING PROTEIN TRANSPEPTIDASE, PUTATIVE-RELATED"/>
    <property type="match status" value="1"/>
</dbReference>
<evidence type="ECO:0000256" key="4">
    <source>
        <dbReference type="ARBA" id="ARBA00007090"/>
    </source>
</evidence>
<dbReference type="InterPro" id="IPR023346">
    <property type="entry name" value="Lysozyme-like_dom_sf"/>
</dbReference>
<feature type="transmembrane region" description="Helical" evidence="27">
    <location>
        <begin position="48"/>
        <end position="72"/>
    </location>
</feature>
<evidence type="ECO:0000259" key="28">
    <source>
        <dbReference type="Pfam" id="PF00905"/>
    </source>
</evidence>
<dbReference type="GO" id="GO:0046677">
    <property type="term" value="P:response to antibiotic"/>
    <property type="evidence" value="ECO:0007669"/>
    <property type="project" value="UniProtKB-KW"/>
</dbReference>
<dbReference type="EC" id="3.4.16.4" evidence="6"/>
<dbReference type="InterPro" id="IPR012338">
    <property type="entry name" value="Beta-lactam/transpept-like"/>
</dbReference>
<keyword evidence="11" id="KW-0808">Transferase</keyword>
<name>A0A926D3E1_9FIRM</name>
<feature type="domain" description="Penicillin-binding protein transpeptidase" evidence="28">
    <location>
        <begin position="414"/>
        <end position="691"/>
    </location>
</feature>
<keyword evidence="18 27" id="KW-0472">Membrane</keyword>
<comment type="similarity">
    <text evidence="5">In the N-terminal section; belongs to the glycosyltransferase 51 family.</text>
</comment>
<organism evidence="30 31">
    <name type="scientific">Luoshenia tenuis</name>
    <dbReference type="NCBI Taxonomy" id="2763654"/>
    <lineage>
        <taxon>Bacteria</taxon>
        <taxon>Bacillati</taxon>
        <taxon>Bacillota</taxon>
        <taxon>Clostridia</taxon>
        <taxon>Christensenellales</taxon>
        <taxon>Christensenellaceae</taxon>
        <taxon>Luoshenia</taxon>
    </lineage>
</organism>
<keyword evidence="20" id="KW-0511">Multifunctional enzyme</keyword>
<evidence type="ECO:0000256" key="18">
    <source>
        <dbReference type="ARBA" id="ARBA00023136"/>
    </source>
</evidence>
<comment type="pathway">
    <text evidence="3">Cell wall biogenesis; peptidoglycan biosynthesis.</text>
</comment>
<comment type="pathway">
    <text evidence="25">Glycan biosynthesis.</text>
</comment>
<evidence type="ECO:0000256" key="1">
    <source>
        <dbReference type="ARBA" id="ARBA00002624"/>
    </source>
</evidence>
<evidence type="ECO:0000256" key="5">
    <source>
        <dbReference type="ARBA" id="ARBA00007739"/>
    </source>
</evidence>
<evidence type="ECO:0000256" key="7">
    <source>
        <dbReference type="ARBA" id="ARBA00018638"/>
    </source>
</evidence>
<evidence type="ECO:0000256" key="24">
    <source>
        <dbReference type="ARBA" id="ARBA00049902"/>
    </source>
</evidence>
<evidence type="ECO:0000256" key="22">
    <source>
        <dbReference type="ARBA" id="ARBA00034000"/>
    </source>
</evidence>
<evidence type="ECO:0000259" key="29">
    <source>
        <dbReference type="Pfam" id="PF00912"/>
    </source>
</evidence>
<keyword evidence="16" id="KW-0573">Peptidoglycan synthesis</keyword>
<evidence type="ECO:0000256" key="23">
    <source>
        <dbReference type="ARBA" id="ARBA00044770"/>
    </source>
</evidence>
<gene>
    <name evidence="30" type="ORF">H8699_09295</name>
</gene>
<dbReference type="InterPro" id="IPR001264">
    <property type="entry name" value="Glyco_trans_51"/>
</dbReference>
<keyword evidence="8" id="KW-0121">Carboxypeptidase</keyword>
<dbReference type="GO" id="GO:0009252">
    <property type="term" value="P:peptidoglycan biosynthetic process"/>
    <property type="evidence" value="ECO:0007669"/>
    <property type="project" value="UniProtKB-KW"/>
</dbReference>
<comment type="similarity">
    <text evidence="4">In the C-terminal section; belongs to the transpeptidase family.</text>
</comment>
<evidence type="ECO:0000256" key="9">
    <source>
        <dbReference type="ARBA" id="ARBA00022670"/>
    </source>
</evidence>
<feature type="region of interest" description="Disordered" evidence="26">
    <location>
        <begin position="1"/>
        <end position="21"/>
    </location>
</feature>
<dbReference type="GO" id="GO:0009002">
    <property type="term" value="F:serine-type D-Ala-D-Ala carboxypeptidase activity"/>
    <property type="evidence" value="ECO:0007669"/>
    <property type="project" value="UniProtKB-EC"/>
</dbReference>
<dbReference type="GO" id="GO:0071555">
    <property type="term" value="P:cell wall organization"/>
    <property type="evidence" value="ECO:0007669"/>
    <property type="project" value="UniProtKB-KW"/>
</dbReference>
<comment type="catalytic activity">
    <reaction evidence="24">
        <text>[GlcNAc-(1-&gt;4)-Mur2Ac(oyl-L-Ala-gamma-D-Glu-L-Lys-D-Ala-D-Ala)](n)-di-trans,octa-cis-undecaprenyl diphosphate + beta-D-GlcNAc-(1-&gt;4)-Mur2Ac(oyl-L-Ala-gamma-D-Glu-L-Lys-D-Ala-D-Ala)-di-trans,octa-cis-undecaprenyl diphosphate = [GlcNAc-(1-&gt;4)-Mur2Ac(oyl-L-Ala-gamma-D-Glu-L-Lys-D-Ala-D-Ala)](n+1)-di-trans,octa-cis-undecaprenyl diphosphate + di-trans,octa-cis-undecaprenyl diphosphate + H(+)</text>
        <dbReference type="Rhea" id="RHEA:23708"/>
        <dbReference type="Rhea" id="RHEA-COMP:9602"/>
        <dbReference type="Rhea" id="RHEA-COMP:9603"/>
        <dbReference type="ChEBI" id="CHEBI:15378"/>
        <dbReference type="ChEBI" id="CHEBI:58405"/>
        <dbReference type="ChEBI" id="CHEBI:60033"/>
        <dbReference type="ChEBI" id="CHEBI:78435"/>
        <dbReference type="EC" id="2.4.99.28"/>
    </reaction>
</comment>
<evidence type="ECO:0000256" key="16">
    <source>
        <dbReference type="ARBA" id="ARBA00022984"/>
    </source>
</evidence>
<evidence type="ECO:0000256" key="12">
    <source>
        <dbReference type="ARBA" id="ARBA00022692"/>
    </source>
</evidence>
<keyword evidence="31" id="KW-1185">Reference proteome</keyword>
<dbReference type="EMBL" id="JACRSO010000003">
    <property type="protein sequence ID" value="MBC8529620.1"/>
    <property type="molecule type" value="Genomic_DNA"/>
</dbReference>
<comment type="caution">
    <text evidence="30">The sequence shown here is derived from an EMBL/GenBank/DDBJ whole genome shotgun (WGS) entry which is preliminary data.</text>
</comment>
<evidence type="ECO:0000256" key="14">
    <source>
        <dbReference type="ARBA" id="ARBA00022960"/>
    </source>
</evidence>
<reference evidence="30" key="1">
    <citation type="submission" date="2020-08" db="EMBL/GenBank/DDBJ databases">
        <title>Genome public.</title>
        <authorList>
            <person name="Liu C."/>
            <person name="Sun Q."/>
        </authorList>
    </citation>
    <scope>NUCLEOTIDE SEQUENCE</scope>
    <source>
        <strain evidence="30">NSJ-44</strain>
    </source>
</reference>
<dbReference type="Pfam" id="PF00905">
    <property type="entry name" value="Transpeptidase"/>
    <property type="match status" value="1"/>
</dbReference>
<dbReference type="InterPro" id="IPR036950">
    <property type="entry name" value="PBP_transglycosylase"/>
</dbReference>
<evidence type="ECO:0000256" key="27">
    <source>
        <dbReference type="SAM" id="Phobius"/>
    </source>
</evidence>
<feature type="domain" description="Glycosyl transferase family 51" evidence="29">
    <location>
        <begin position="108"/>
        <end position="288"/>
    </location>
</feature>
<protein>
    <recommendedName>
        <fullName evidence="7">Penicillin-binding protein 1A</fullName>
        <ecNumber evidence="23">2.4.99.28</ecNumber>
        <ecNumber evidence="6">3.4.16.4</ecNumber>
    </recommendedName>
</protein>
<dbReference type="GO" id="GO:0008955">
    <property type="term" value="F:peptidoglycan glycosyltransferase activity"/>
    <property type="evidence" value="ECO:0007669"/>
    <property type="project" value="UniProtKB-EC"/>
</dbReference>
<keyword evidence="10" id="KW-0328">Glycosyltransferase</keyword>
<dbReference type="GO" id="GO:0008658">
    <property type="term" value="F:penicillin binding"/>
    <property type="evidence" value="ECO:0007669"/>
    <property type="project" value="InterPro"/>
</dbReference>
<accession>A0A926D3E1</accession>
<evidence type="ECO:0000256" key="20">
    <source>
        <dbReference type="ARBA" id="ARBA00023268"/>
    </source>
</evidence>
<evidence type="ECO:0000256" key="8">
    <source>
        <dbReference type="ARBA" id="ARBA00022645"/>
    </source>
</evidence>
<evidence type="ECO:0000256" key="15">
    <source>
        <dbReference type="ARBA" id="ARBA00022968"/>
    </source>
</evidence>
<evidence type="ECO:0000313" key="30">
    <source>
        <dbReference type="EMBL" id="MBC8529620.1"/>
    </source>
</evidence>
<sequence length="911" mass="98603">MAKMKDQLKSGAKKGAEKAKRSGQNFKKLLKGTTGTSIFTKRTRKPNFFLSVAINTIRITVIAILLLCISGAGSLVGLVKAYVETAPTLSVSELDDQDRTSFVYDVNGNLITTLRNTENRIWASYDEIPQQLINAFVAIEDTRFFSHNGVDIKRLVGAFVNNMQNSSTQGGSTITQQLIKMRVLSPERTYKRKIQEAYLAMELESEYSKEQILESYLNTINLGDSNYGVKAAAQDYFGKDLDELTLRECATLAGCTQNPYSYNPRKNYYTREKPEQTDNRTDTVLMRMYHVGFITKEEYEAALADQLVVKEESEQQDLYEMPHFVEYVIYDVVSFMLQQRDLEDNTANRREMERELRTGGYHVYTTCDPTIQKTVESTIYNWKNYPRMANSADSQTTDTSSDGTITTITQPQVSAVVIDQHSGEIKAMVGSRTPPQSMKELNRAYQSSMPVGSSIKPLAVYGPALDLGAGAASIVYDIAAPIEGWVGGQGYPSNSGGGNRGAVTLRESIVRSINVSSARTLLERVGVETSKDYLLRMGVSASHIEVTPSGLALGSSGLTTLELAGGFSAIANDGIYQQPISFTRVEDEDGNVVIDATALRATRQVFEQSTAWMLVDMLEDAVDHGTGTRAKIPGMTVAGKTGTNQDNKGVTFAGMTPYYTAAVYVGSDEYKSLSSDSQGGRSAAPIWQDFMAKIHSGLMNMPILEESAEEAGLVQATVCAISGKKPGGSCPSTATDYFRQGTVPEETCDMHVSAEICTTSGMRVGPYCPESTHSGGAAIVIPQDNVLAKLPLATIQRFFPGATLGTSLGNGQTCTVHTAEWAAQNSGLVSQASSLVATAQAWLPNLSEGDAALVQSAITQLQNCINTGAAYEDTKAAYDALYNTLSTAIAATPQVPATPPGGEGEEPPETE</sequence>
<dbReference type="AlphaFoldDB" id="A0A926D3E1"/>
<dbReference type="Gene3D" id="3.40.710.10">
    <property type="entry name" value="DD-peptidase/beta-lactamase superfamily"/>
    <property type="match status" value="1"/>
</dbReference>
<dbReference type="InterPro" id="IPR001460">
    <property type="entry name" value="PCN-bd_Tpept"/>
</dbReference>
<evidence type="ECO:0000256" key="2">
    <source>
        <dbReference type="ARBA" id="ARBA00004401"/>
    </source>
</evidence>
<dbReference type="GO" id="GO:0006508">
    <property type="term" value="P:proteolysis"/>
    <property type="evidence" value="ECO:0007669"/>
    <property type="project" value="UniProtKB-KW"/>
</dbReference>
<evidence type="ECO:0000256" key="6">
    <source>
        <dbReference type="ARBA" id="ARBA00012448"/>
    </source>
</evidence>
<evidence type="ECO:0000256" key="21">
    <source>
        <dbReference type="ARBA" id="ARBA00023316"/>
    </source>
</evidence>
<dbReference type="EC" id="2.4.99.28" evidence="23"/>
<evidence type="ECO:0000256" key="3">
    <source>
        <dbReference type="ARBA" id="ARBA00004752"/>
    </source>
</evidence>
<proteinExistence type="inferred from homology"/>
<evidence type="ECO:0000256" key="11">
    <source>
        <dbReference type="ARBA" id="ARBA00022679"/>
    </source>
</evidence>
<dbReference type="FunFam" id="1.10.3810.10:FF:000001">
    <property type="entry name" value="Penicillin-binding protein 1A"/>
    <property type="match status" value="1"/>
</dbReference>
<keyword evidence="17 27" id="KW-1133">Transmembrane helix</keyword>
<dbReference type="SUPFAM" id="SSF56601">
    <property type="entry name" value="beta-lactamase/transpeptidase-like"/>
    <property type="match status" value="1"/>
</dbReference>
<evidence type="ECO:0000256" key="26">
    <source>
        <dbReference type="SAM" id="MobiDB-lite"/>
    </source>
</evidence>
<feature type="region of interest" description="Disordered" evidence="26">
    <location>
        <begin position="892"/>
        <end position="911"/>
    </location>
</feature>
<dbReference type="RefSeq" id="WP_249285437.1">
    <property type="nucleotide sequence ID" value="NZ_JACRSO010000003.1"/>
</dbReference>
<keyword evidence="19" id="KW-0046">Antibiotic resistance</keyword>
<evidence type="ECO:0000256" key="25">
    <source>
        <dbReference type="ARBA" id="ARBA00060592"/>
    </source>
</evidence>
<evidence type="ECO:0000256" key="19">
    <source>
        <dbReference type="ARBA" id="ARBA00023251"/>
    </source>
</evidence>
<evidence type="ECO:0000256" key="10">
    <source>
        <dbReference type="ARBA" id="ARBA00022676"/>
    </source>
</evidence>
<dbReference type="Proteomes" id="UP000654279">
    <property type="component" value="Unassembled WGS sequence"/>
</dbReference>
<evidence type="ECO:0000256" key="17">
    <source>
        <dbReference type="ARBA" id="ARBA00022989"/>
    </source>
</evidence>
<dbReference type="SUPFAM" id="SSF53955">
    <property type="entry name" value="Lysozyme-like"/>
    <property type="match status" value="1"/>
</dbReference>
<dbReference type="PANTHER" id="PTHR32282:SF33">
    <property type="entry name" value="PEPTIDOGLYCAN GLYCOSYLTRANSFERASE"/>
    <property type="match status" value="1"/>
</dbReference>
<dbReference type="NCBIfam" id="TIGR02074">
    <property type="entry name" value="PBP_1a_fam"/>
    <property type="match status" value="1"/>
</dbReference>
<feature type="compositionally biased region" description="Basic and acidic residues" evidence="26">
    <location>
        <begin position="1"/>
        <end position="20"/>
    </location>
</feature>
<dbReference type="Pfam" id="PF00912">
    <property type="entry name" value="Transgly"/>
    <property type="match status" value="1"/>
</dbReference>
<comment type="catalytic activity">
    <reaction evidence="22">
        <text>Preferential cleavage: (Ac)2-L-Lys-D-Ala-|-D-Ala. Also transpeptidation of peptidyl-alanyl moieties that are N-acyl substituents of D-alanine.</text>
        <dbReference type="EC" id="3.4.16.4"/>
    </reaction>
</comment>
<keyword evidence="9" id="KW-0645">Protease</keyword>
<keyword evidence="21" id="KW-0961">Cell wall biogenesis/degradation</keyword>
<keyword evidence="14" id="KW-0133">Cell shape</keyword>
<keyword evidence="15" id="KW-0735">Signal-anchor</keyword>